<evidence type="ECO:0000256" key="7">
    <source>
        <dbReference type="ARBA" id="ARBA00023015"/>
    </source>
</evidence>
<dbReference type="Pfam" id="PF00850">
    <property type="entry name" value="Hist_deacetyl"/>
    <property type="match status" value="1"/>
</dbReference>
<feature type="domain" description="Histone deacetylase" evidence="11">
    <location>
        <begin position="118"/>
        <end position="318"/>
    </location>
</feature>
<keyword evidence="7" id="KW-0805">Transcription regulation</keyword>
<dbReference type="GO" id="GO:0000118">
    <property type="term" value="C:histone deacetylase complex"/>
    <property type="evidence" value="ECO:0007669"/>
    <property type="project" value="TreeGrafter"/>
</dbReference>
<dbReference type="AlphaFoldDB" id="A0AA38XHE1"/>
<comment type="similarity">
    <text evidence="2">Belongs to the histone deacetylase family. HD type 2 subfamily.</text>
</comment>
<dbReference type="GO" id="GO:0040029">
    <property type="term" value="P:epigenetic regulation of gene expression"/>
    <property type="evidence" value="ECO:0007669"/>
    <property type="project" value="TreeGrafter"/>
</dbReference>
<protein>
    <recommendedName>
        <fullName evidence="3">histone deacetylase</fullName>
        <ecNumber evidence="3">3.5.1.98</ecNumber>
    </recommendedName>
</protein>
<keyword evidence="13" id="KW-1185">Reference proteome</keyword>
<comment type="caution">
    <text evidence="12">The sequence shown here is derived from an EMBL/GenBank/DDBJ whole genome shotgun (WGS) entry which is preliminary data.</text>
</comment>
<accession>A0AA38XHE1</accession>
<evidence type="ECO:0000259" key="11">
    <source>
        <dbReference type="Pfam" id="PF00850"/>
    </source>
</evidence>
<dbReference type="Proteomes" id="UP001172673">
    <property type="component" value="Unassembled WGS sequence"/>
</dbReference>
<evidence type="ECO:0000256" key="5">
    <source>
        <dbReference type="ARBA" id="ARBA00022801"/>
    </source>
</evidence>
<organism evidence="12 13">
    <name type="scientific">Cladophialophora chaetospira</name>
    <dbReference type="NCBI Taxonomy" id="386627"/>
    <lineage>
        <taxon>Eukaryota</taxon>
        <taxon>Fungi</taxon>
        <taxon>Dikarya</taxon>
        <taxon>Ascomycota</taxon>
        <taxon>Pezizomycotina</taxon>
        <taxon>Eurotiomycetes</taxon>
        <taxon>Chaetothyriomycetidae</taxon>
        <taxon>Chaetothyriales</taxon>
        <taxon>Herpotrichiellaceae</taxon>
        <taxon>Cladophialophora</taxon>
    </lineage>
</organism>
<dbReference type="InterPro" id="IPR023696">
    <property type="entry name" value="Ureohydrolase_dom_sf"/>
</dbReference>
<dbReference type="EMBL" id="JAPDRK010000004">
    <property type="protein sequence ID" value="KAJ9613406.1"/>
    <property type="molecule type" value="Genomic_DNA"/>
</dbReference>
<evidence type="ECO:0000313" key="12">
    <source>
        <dbReference type="EMBL" id="KAJ9613406.1"/>
    </source>
</evidence>
<dbReference type="InterPro" id="IPR023801">
    <property type="entry name" value="His_deacetylse_dom"/>
</dbReference>
<keyword evidence="5 12" id="KW-0378">Hydrolase</keyword>
<evidence type="ECO:0000256" key="10">
    <source>
        <dbReference type="SAM" id="MobiDB-lite"/>
    </source>
</evidence>
<keyword evidence="4" id="KW-0678">Repressor</keyword>
<feature type="region of interest" description="Disordered" evidence="10">
    <location>
        <begin position="1"/>
        <end position="91"/>
    </location>
</feature>
<dbReference type="SUPFAM" id="SSF52768">
    <property type="entry name" value="Arginase/deacetylase"/>
    <property type="match status" value="1"/>
</dbReference>
<sequence length="319" mass="35440">MARTWFPPGPEGRPQSSNGPQFPNPIPQLREPAALSGDISMRETPDMSQEIDRQLRIDSTSTDDTEDSLASDTDSEADEHLPKSERGLPISKLPTGLCYDPRMRYHAEVAATSAENVHPEDPRRIYYIFKELCEAGLVDDKDHPPMVEQPLHRIDAREVTEKEALLVHSPQQFDFVRKTASLTDEQLIDLSEHPEQDSIYFNQLSFFSGKLSAGAAIETCKAVLSRKVKNAIAVIRPPGHHAEPEKPMGFCLFNNVCIASKVCQQHPPIGSECNGCQKAFYNDPNILYISIHVHMNGMFYPSGPEGDMFHCGAGQGLGK</sequence>
<dbReference type="PANTHER" id="PTHR10625:SF5">
    <property type="entry name" value="HISTONE DEACETYLASE"/>
    <property type="match status" value="1"/>
</dbReference>
<evidence type="ECO:0000256" key="4">
    <source>
        <dbReference type="ARBA" id="ARBA00022491"/>
    </source>
</evidence>
<comment type="subcellular location">
    <subcellularLocation>
        <location evidence="1">Nucleus</location>
    </subcellularLocation>
</comment>
<dbReference type="EC" id="3.5.1.98" evidence="3"/>
<reference evidence="12" key="1">
    <citation type="submission" date="2022-10" db="EMBL/GenBank/DDBJ databases">
        <title>Culturing micro-colonial fungi from biological soil crusts in the Mojave desert and describing Neophaeococcomyces mojavensis, and introducing the new genera and species Taxawa tesnikishii.</title>
        <authorList>
            <person name="Kurbessoian T."/>
            <person name="Stajich J.E."/>
        </authorList>
    </citation>
    <scope>NUCLEOTIDE SEQUENCE</scope>
    <source>
        <strain evidence="12">TK_41</strain>
    </source>
</reference>
<keyword evidence="9" id="KW-0539">Nucleus</keyword>
<evidence type="ECO:0000256" key="6">
    <source>
        <dbReference type="ARBA" id="ARBA00022853"/>
    </source>
</evidence>
<dbReference type="PANTHER" id="PTHR10625">
    <property type="entry name" value="HISTONE DEACETYLASE HDAC1-RELATED"/>
    <property type="match status" value="1"/>
</dbReference>
<feature type="compositionally biased region" description="Acidic residues" evidence="10">
    <location>
        <begin position="61"/>
        <end position="77"/>
    </location>
</feature>
<evidence type="ECO:0000256" key="9">
    <source>
        <dbReference type="ARBA" id="ARBA00023242"/>
    </source>
</evidence>
<gene>
    <name evidence="12" type="primary">HDA1_2</name>
    <name evidence="12" type="ORF">H2200_003348</name>
</gene>
<keyword evidence="6" id="KW-0156">Chromatin regulator</keyword>
<feature type="compositionally biased region" description="Basic and acidic residues" evidence="10">
    <location>
        <begin position="40"/>
        <end position="56"/>
    </location>
</feature>
<evidence type="ECO:0000256" key="2">
    <source>
        <dbReference type="ARBA" id="ARBA00007738"/>
    </source>
</evidence>
<evidence type="ECO:0000256" key="8">
    <source>
        <dbReference type="ARBA" id="ARBA00023163"/>
    </source>
</evidence>
<evidence type="ECO:0000256" key="1">
    <source>
        <dbReference type="ARBA" id="ARBA00004123"/>
    </source>
</evidence>
<name>A0AA38XHE1_9EURO</name>
<evidence type="ECO:0000256" key="3">
    <source>
        <dbReference type="ARBA" id="ARBA00012111"/>
    </source>
</evidence>
<dbReference type="Gene3D" id="3.40.800.20">
    <property type="entry name" value="Histone deacetylase domain"/>
    <property type="match status" value="1"/>
</dbReference>
<keyword evidence="8" id="KW-0804">Transcription</keyword>
<evidence type="ECO:0000313" key="13">
    <source>
        <dbReference type="Proteomes" id="UP001172673"/>
    </source>
</evidence>
<dbReference type="GO" id="GO:0141221">
    <property type="term" value="F:histone deacetylase activity, hydrolytic mechanism"/>
    <property type="evidence" value="ECO:0007669"/>
    <property type="project" value="UniProtKB-EC"/>
</dbReference>
<proteinExistence type="inferred from homology"/>
<dbReference type="InterPro" id="IPR037138">
    <property type="entry name" value="His_deacetylse_dom_sf"/>
</dbReference>